<gene>
    <name evidence="2" type="ORF">Aau02nite_06950</name>
</gene>
<evidence type="ECO:0000313" key="2">
    <source>
        <dbReference type="EMBL" id="GIM63886.1"/>
    </source>
</evidence>
<name>A0A919VII0_9ACTN</name>
<dbReference type="InterPro" id="IPR036388">
    <property type="entry name" value="WH-like_DNA-bd_sf"/>
</dbReference>
<protein>
    <submittedName>
        <fullName evidence="2">Transcriptional regulator</fullName>
    </submittedName>
</protein>
<dbReference type="InterPro" id="IPR011991">
    <property type="entry name" value="ArsR-like_HTH"/>
</dbReference>
<proteinExistence type="predicted"/>
<accession>A0A919VII0</accession>
<dbReference type="GO" id="GO:0003700">
    <property type="term" value="F:DNA-binding transcription factor activity"/>
    <property type="evidence" value="ECO:0007669"/>
    <property type="project" value="InterPro"/>
</dbReference>
<organism evidence="2 3">
    <name type="scientific">Actinoplanes auranticolor</name>
    <dbReference type="NCBI Taxonomy" id="47988"/>
    <lineage>
        <taxon>Bacteria</taxon>
        <taxon>Bacillati</taxon>
        <taxon>Actinomycetota</taxon>
        <taxon>Actinomycetes</taxon>
        <taxon>Micromonosporales</taxon>
        <taxon>Micromonosporaceae</taxon>
        <taxon>Actinoplanes</taxon>
    </lineage>
</organism>
<reference evidence="2" key="1">
    <citation type="submission" date="2021-03" db="EMBL/GenBank/DDBJ databases">
        <title>Whole genome shotgun sequence of Actinoplanes auranticolor NBRC 12245.</title>
        <authorList>
            <person name="Komaki H."/>
            <person name="Tamura T."/>
        </authorList>
    </citation>
    <scope>NUCLEOTIDE SEQUENCE</scope>
    <source>
        <strain evidence="2">NBRC 12245</strain>
    </source>
</reference>
<dbReference type="EMBL" id="BOQL01000006">
    <property type="protein sequence ID" value="GIM63886.1"/>
    <property type="molecule type" value="Genomic_DNA"/>
</dbReference>
<dbReference type="Proteomes" id="UP000681340">
    <property type="component" value="Unassembled WGS sequence"/>
</dbReference>
<sequence>MVYREPMTDPQQDRHVTDPADLKAVAHPLRVRMLALLRRHGPATATELARRLDTETGSTSYHLRILAKHGFVAEAPADPQERRHPRERRWAAVHRTTGWSNTQLAATDAGREAAAMMRRRQVEVLIGDVERFEAEQDRLTPAWVEAAGIGDLQVRLTETSLSELWDRFYAHLDELRARDTDDPATAVVSIVVAGFPRAADR</sequence>
<dbReference type="CDD" id="cd00090">
    <property type="entry name" value="HTH_ARSR"/>
    <property type="match status" value="1"/>
</dbReference>
<keyword evidence="3" id="KW-1185">Reference proteome</keyword>
<evidence type="ECO:0000259" key="1">
    <source>
        <dbReference type="SMART" id="SM00418"/>
    </source>
</evidence>
<dbReference type="SMART" id="SM00418">
    <property type="entry name" value="HTH_ARSR"/>
    <property type="match status" value="1"/>
</dbReference>
<dbReference type="Pfam" id="PF12840">
    <property type="entry name" value="HTH_20"/>
    <property type="match status" value="1"/>
</dbReference>
<dbReference type="InterPro" id="IPR036390">
    <property type="entry name" value="WH_DNA-bd_sf"/>
</dbReference>
<dbReference type="AlphaFoldDB" id="A0A919VII0"/>
<comment type="caution">
    <text evidence="2">The sequence shown here is derived from an EMBL/GenBank/DDBJ whole genome shotgun (WGS) entry which is preliminary data.</text>
</comment>
<evidence type="ECO:0000313" key="3">
    <source>
        <dbReference type="Proteomes" id="UP000681340"/>
    </source>
</evidence>
<dbReference type="Gene3D" id="1.10.10.10">
    <property type="entry name" value="Winged helix-like DNA-binding domain superfamily/Winged helix DNA-binding domain"/>
    <property type="match status" value="1"/>
</dbReference>
<dbReference type="SUPFAM" id="SSF46785">
    <property type="entry name" value="Winged helix' DNA-binding domain"/>
    <property type="match status" value="1"/>
</dbReference>
<feature type="domain" description="HTH arsR-type" evidence="1">
    <location>
        <begin position="20"/>
        <end position="104"/>
    </location>
</feature>
<dbReference type="InterPro" id="IPR001845">
    <property type="entry name" value="HTH_ArsR_DNA-bd_dom"/>
</dbReference>